<sequence>MYKYAPRGFVFSKLKLDLDLEFININDCFFYYEQDLDFRIKKSRDGQFILLIGTFLDIRNTTSSIDKSMDALFESLKSNKMHEELDFYSGRYVIIYYEEGKIKALSDATSMKSIYYNDNFNIVSSHFSYFKKIDESITLSALEKYRLTKCKRGYKYGYPGFYTPYKGYRILPPNFEINITDKNIQRFFPREGLLQDLDVNEIVADIYLYMSNQIKSLINMNKKLYSSLTAGVDSRYTLTVTKDFEEIQHFTYFYDGNKIHLSDVNWSKIISKILKLNYFVLDVDGEFNYSSVDYKNYSLNLRNNSVYGTHAHRISFAYSQKFGSNSVLIRSNLYEIGRQFFSDRLKNINFDRNSAIDLAKTFTYLYDKNLLGSILVQDVFLEYSKTLVNNAIYNYDPIDLFYWEHRMGIWHSLVVSETDPAAETIVLCNARKILNLFLSVTPEDRQGAVLFKHAIQQYLPELKNLPINKILDDVYDSFDVVLKISEDYIDVSIYEAEDSDDHEYAFYVYLNNKKIDTKWYSKANSLRYKMTQPGVYAVRGFIKKQDNVIVAKTSNAARYLGSIKNLDINELNSSNLVEGRNDIRTSNYIFNTFYKKGTSSKLTVLLNGAVGDRKKVILPVFQRYSWASEIEDHVLNINDPTLELDKNLRLGWYLGSKKFPLLPEIREVILQVAKSLNISIGDIVIYGSSGGGFAALNIAAYMGNNIKSVAINPQIQIKDYIATSTVNLFYEVSGFEYSDYHTSIIDVIRSKENDFKGLIYQNEKDVHHYTKHFTPLLEALNIGTNNFIHSNIKYIIFNDPRGHVGESKNMFSELIATVRRQ</sequence>
<reference evidence="2" key="1">
    <citation type="submission" date="2018-05" db="EMBL/GenBank/DDBJ databases">
        <title>Ignatzschineria dubaiensis sp. nov., isolated from necrotic foot tissues of dromedaries (Camelus dromedarius) and associated maggots in Dubai, United Arab Emirates.</title>
        <authorList>
            <person name="Tsang C.C."/>
            <person name="Tang J.Y.M."/>
            <person name="Fong J.Y.H."/>
            <person name="Kinne J."/>
            <person name="Lee H.H."/>
            <person name="Joseph M."/>
            <person name="Jose S."/>
            <person name="Schuster R.K."/>
            <person name="Tang Y."/>
            <person name="Sivakumar S."/>
            <person name="Chen J.H.K."/>
            <person name="Teng J.L.L."/>
            <person name="Lau S.K.P."/>
            <person name="Wernery U."/>
            <person name="Woo P.C.Y."/>
        </authorList>
    </citation>
    <scope>NUCLEOTIDE SEQUENCE [LARGE SCALE GENOMIC DNA]</scope>
    <source>
        <strain evidence="2">KCTC 22644</strain>
    </source>
</reference>
<organism evidence="1 2">
    <name type="scientific">Ignatzschineria ureiclastica</name>
    <dbReference type="NCBI Taxonomy" id="472582"/>
    <lineage>
        <taxon>Bacteria</taxon>
        <taxon>Pseudomonadati</taxon>
        <taxon>Pseudomonadota</taxon>
        <taxon>Gammaproteobacteria</taxon>
        <taxon>Cardiobacteriales</taxon>
        <taxon>Ignatzschineriaceae</taxon>
        <taxon>Ignatzschineria</taxon>
    </lineage>
</organism>
<dbReference type="RefSeq" id="WP_109188870.1">
    <property type="nucleotide sequence ID" value="NZ_BMYA01000005.1"/>
</dbReference>
<evidence type="ECO:0000313" key="2">
    <source>
        <dbReference type="Proteomes" id="UP000245020"/>
    </source>
</evidence>
<protein>
    <submittedName>
        <fullName evidence="1">Uncharacterized protein</fullName>
    </submittedName>
</protein>
<evidence type="ECO:0000313" key="1">
    <source>
        <dbReference type="EMBL" id="PWD81512.1"/>
    </source>
</evidence>
<dbReference type="SUPFAM" id="SSF52402">
    <property type="entry name" value="Adenine nucleotide alpha hydrolases-like"/>
    <property type="match status" value="1"/>
</dbReference>
<gene>
    <name evidence="1" type="ORF">DC083_03430</name>
</gene>
<accession>A0A2U2AFT1</accession>
<keyword evidence="2" id="KW-1185">Reference proteome</keyword>
<name>A0A2U2AFT1_9GAMM</name>
<dbReference type="EMBL" id="QEWQ01000002">
    <property type="protein sequence ID" value="PWD81512.1"/>
    <property type="molecule type" value="Genomic_DNA"/>
</dbReference>
<dbReference type="AlphaFoldDB" id="A0A2U2AFT1"/>
<comment type="caution">
    <text evidence="1">The sequence shown here is derived from an EMBL/GenBank/DDBJ whole genome shotgun (WGS) entry which is preliminary data.</text>
</comment>
<dbReference type="OrthoDB" id="2462219at2"/>
<dbReference type="Proteomes" id="UP000245020">
    <property type="component" value="Unassembled WGS sequence"/>
</dbReference>
<proteinExistence type="predicted"/>